<dbReference type="SUPFAM" id="SSF53067">
    <property type="entry name" value="Actin-like ATPase domain"/>
    <property type="match status" value="1"/>
</dbReference>
<protein>
    <submittedName>
        <fullName evidence="2">ROK family protein</fullName>
    </submittedName>
</protein>
<name>A0ABP4HPX1_9ACTN</name>
<accession>A0ABP4HPX1</accession>
<dbReference type="InterPro" id="IPR043129">
    <property type="entry name" value="ATPase_NBD"/>
</dbReference>
<comment type="caution">
    <text evidence="2">The sequence shown here is derived from an EMBL/GenBank/DDBJ whole genome shotgun (WGS) entry which is preliminary data.</text>
</comment>
<dbReference type="Proteomes" id="UP001500037">
    <property type="component" value="Unassembled WGS sequence"/>
</dbReference>
<dbReference type="RefSeq" id="WP_344446323.1">
    <property type="nucleotide sequence ID" value="NZ_BAAALF010000232.1"/>
</dbReference>
<sequence>MLALDIGGTKLAAALVDPTGAFLTQRQVPTPRSGDPEAVFGALVELALRTRGEQRIGGVGVGSAGPLDVLAGTVSPLNIPAWRAFALVGRLAERLAAGLEGPVRLAGDGQCFALGEHWLGGHGDRALLAMIVSTGVGGGLVLDGTVLRGATGNAGHVGHMVVEAGGEVCVCGGTGCVEMYASGPNLVRWARSQGWRPGEPGADAARLAADAAALDPVALAAFDRAARAIAAVIVSTAALTDRLTVVIGGGVSQAGEILLGPLRLWLGRLAGLDFLRDLPVHTSRLGLRASLGGSAALVLEPRVVAGRTVVGQRAAGR</sequence>
<comment type="similarity">
    <text evidence="1">Belongs to the ROK (NagC/XylR) family.</text>
</comment>
<evidence type="ECO:0000313" key="2">
    <source>
        <dbReference type="EMBL" id="GAA1272753.1"/>
    </source>
</evidence>
<gene>
    <name evidence="2" type="ORF">GCM10009665_70860</name>
</gene>
<dbReference type="PROSITE" id="PS01125">
    <property type="entry name" value="ROK"/>
    <property type="match status" value="1"/>
</dbReference>
<keyword evidence="3" id="KW-1185">Reference proteome</keyword>
<evidence type="ECO:0000313" key="3">
    <source>
        <dbReference type="Proteomes" id="UP001500037"/>
    </source>
</evidence>
<dbReference type="Pfam" id="PF00480">
    <property type="entry name" value="ROK"/>
    <property type="match status" value="1"/>
</dbReference>
<dbReference type="InterPro" id="IPR000600">
    <property type="entry name" value="ROK"/>
</dbReference>
<evidence type="ECO:0000256" key="1">
    <source>
        <dbReference type="ARBA" id="ARBA00006479"/>
    </source>
</evidence>
<organism evidence="2 3">
    <name type="scientific">Kitasatospora nipponensis</name>
    <dbReference type="NCBI Taxonomy" id="258049"/>
    <lineage>
        <taxon>Bacteria</taxon>
        <taxon>Bacillati</taxon>
        <taxon>Actinomycetota</taxon>
        <taxon>Actinomycetes</taxon>
        <taxon>Kitasatosporales</taxon>
        <taxon>Streptomycetaceae</taxon>
        <taxon>Kitasatospora</taxon>
    </lineage>
</organism>
<dbReference type="PANTHER" id="PTHR18964">
    <property type="entry name" value="ROK (REPRESSOR, ORF, KINASE) FAMILY"/>
    <property type="match status" value="1"/>
</dbReference>
<dbReference type="InterPro" id="IPR049874">
    <property type="entry name" value="ROK_cs"/>
</dbReference>
<proteinExistence type="inferred from homology"/>
<dbReference type="PANTHER" id="PTHR18964:SF169">
    <property type="entry name" value="N-ACETYLMANNOSAMINE KINASE"/>
    <property type="match status" value="1"/>
</dbReference>
<dbReference type="Gene3D" id="3.30.420.40">
    <property type="match status" value="2"/>
</dbReference>
<reference evidence="3" key="1">
    <citation type="journal article" date="2019" name="Int. J. Syst. Evol. Microbiol.">
        <title>The Global Catalogue of Microorganisms (GCM) 10K type strain sequencing project: providing services to taxonomists for standard genome sequencing and annotation.</title>
        <authorList>
            <consortium name="The Broad Institute Genomics Platform"/>
            <consortium name="The Broad Institute Genome Sequencing Center for Infectious Disease"/>
            <person name="Wu L."/>
            <person name="Ma J."/>
        </authorList>
    </citation>
    <scope>NUCLEOTIDE SEQUENCE [LARGE SCALE GENOMIC DNA]</scope>
    <source>
        <strain evidence="3">JCM 13004</strain>
    </source>
</reference>
<dbReference type="EMBL" id="BAAALF010000232">
    <property type="protein sequence ID" value="GAA1272753.1"/>
    <property type="molecule type" value="Genomic_DNA"/>
</dbReference>